<evidence type="ECO:0000256" key="1">
    <source>
        <dbReference type="ARBA" id="ARBA00022723"/>
    </source>
</evidence>
<name>A0AAV3UHZ3_9EURY</name>
<feature type="domain" description="VOC" evidence="2">
    <location>
        <begin position="5"/>
        <end position="139"/>
    </location>
</feature>
<dbReference type="SUPFAM" id="SSF54593">
    <property type="entry name" value="Glyoxalase/Bleomycin resistance protein/Dihydroxybiphenyl dioxygenase"/>
    <property type="match status" value="1"/>
</dbReference>
<keyword evidence="1" id="KW-0479">Metal-binding</keyword>
<reference evidence="3 4" key="1">
    <citation type="journal article" date="2019" name="Int. J. Syst. Evol. Microbiol.">
        <title>The Global Catalogue of Microorganisms (GCM) 10K type strain sequencing project: providing services to taxonomists for standard genome sequencing and annotation.</title>
        <authorList>
            <consortium name="The Broad Institute Genomics Platform"/>
            <consortium name="The Broad Institute Genome Sequencing Center for Infectious Disease"/>
            <person name="Wu L."/>
            <person name="Ma J."/>
        </authorList>
    </citation>
    <scope>NUCLEOTIDE SEQUENCE [LARGE SCALE GENOMIC DNA]</scope>
    <source>
        <strain evidence="3 4">JCM 17504</strain>
    </source>
</reference>
<dbReference type="Pfam" id="PF00903">
    <property type="entry name" value="Glyoxalase"/>
    <property type="match status" value="1"/>
</dbReference>
<gene>
    <name evidence="3" type="ORF">GCM10025751_25670</name>
</gene>
<dbReference type="InterPro" id="IPR004360">
    <property type="entry name" value="Glyas_Fos-R_dOase_dom"/>
</dbReference>
<evidence type="ECO:0000313" key="4">
    <source>
        <dbReference type="Proteomes" id="UP001501729"/>
    </source>
</evidence>
<dbReference type="PANTHER" id="PTHR43048:SF3">
    <property type="entry name" value="METHYLMALONYL-COA EPIMERASE, MITOCHONDRIAL"/>
    <property type="match status" value="1"/>
</dbReference>
<dbReference type="GO" id="GO:0004493">
    <property type="term" value="F:methylmalonyl-CoA epimerase activity"/>
    <property type="evidence" value="ECO:0007669"/>
    <property type="project" value="TreeGrafter"/>
</dbReference>
<dbReference type="InterPro" id="IPR037523">
    <property type="entry name" value="VOC_core"/>
</dbReference>
<dbReference type="Gene3D" id="3.10.180.10">
    <property type="entry name" value="2,3-Dihydroxybiphenyl 1,2-Dioxygenase, domain 1"/>
    <property type="match status" value="1"/>
</dbReference>
<dbReference type="RefSeq" id="WP_227777696.1">
    <property type="nucleotide sequence ID" value="NZ_BAABKX010000008.1"/>
</dbReference>
<dbReference type="Proteomes" id="UP001501729">
    <property type="component" value="Unassembled WGS sequence"/>
</dbReference>
<dbReference type="GO" id="GO:0046491">
    <property type="term" value="P:L-methylmalonyl-CoA metabolic process"/>
    <property type="evidence" value="ECO:0007669"/>
    <property type="project" value="TreeGrafter"/>
</dbReference>
<dbReference type="PANTHER" id="PTHR43048">
    <property type="entry name" value="METHYLMALONYL-COA EPIMERASE"/>
    <property type="match status" value="1"/>
</dbReference>
<dbReference type="PROSITE" id="PS51819">
    <property type="entry name" value="VOC"/>
    <property type="match status" value="1"/>
</dbReference>
<proteinExistence type="predicted"/>
<dbReference type="GO" id="GO:0046872">
    <property type="term" value="F:metal ion binding"/>
    <property type="evidence" value="ECO:0007669"/>
    <property type="project" value="UniProtKB-KW"/>
</dbReference>
<evidence type="ECO:0000259" key="2">
    <source>
        <dbReference type="PROSITE" id="PS51819"/>
    </source>
</evidence>
<organism evidence="3 4">
    <name type="scientific">Haladaptatus pallidirubidus</name>
    <dbReference type="NCBI Taxonomy" id="1008152"/>
    <lineage>
        <taxon>Archaea</taxon>
        <taxon>Methanobacteriati</taxon>
        <taxon>Methanobacteriota</taxon>
        <taxon>Stenosarchaea group</taxon>
        <taxon>Halobacteria</taxon>
        <taxon>Halobacteriales</taxon>
        <taxon>Haladaptataceae</taxon>
        <taxon>Haladaptatus</taxon>
    </lineage>
</organism>
<dbReference type="InterPro" id="IPR029068">
    <property type="entry name" value="Glyas_Bleomycin-R_OHBP_Dase"/>
</dbReference>
<dbReference type="EMBL" id="BAABKX010000008">
    <property type="protein sequence ID" value="GAA5050972.1"/>
    <property type="molecule type" value="Genomic_DNA"/>
</dbReference>
<sequence length="139" mass="15329">MANLRTHHIGLTVTELDRAVEFYCNVLDLTVLDQFTVSGTSFSTAVDVEGATGRFVHLGTGGARIELIEYEPAGEKRTESTINEPGAKHLGLEVDDIDTFFETLPRDVETLSKPQTTESGSRILFFRDPDGNLIELIET</sequence>
<dbReference type="InterPro" id="IPR051785">
    <property type="entry name" value="MMCE/EMCE_epimerase"/>
</dbReference>
<keyword evidence="4" id="KW-1185">Reference proteome</keyword>
<protein>
    <submittedName>
        <fullName evidence="3">VOC family protein</fullName>
    </submittedName>
</protein>
<comment type="caution">
    <text evidence="3">The sequence shown here is derived from an EMBL/GenBank/DDBJ whole genome shotgun (WGS) entry which is preliminary data.</text>
</comment>
<accession>A0AAV3UHZ3</accession>
<dbReference type="GeneID" id="68615992"/>
<evidence type="ECO:0000313" key="3">
    <source>
        <dbReference type="EMBL" id="GAA5050972.1"/>
    </source>
</evidence>
<dbReference type="AlphaFoldDB" id="A0AAV3UHZ3"/>